<dbReference type="InterPro" id="IPR051424">
    <property type="entry name" value="Transketolase-like"/>
</dbReference>
<evidence type="ECO:0000256" key="6">
    <source>
        <dbReference type="ARBA" id="ARBA00007131"/>
    </source>
</evidence>
<dbReference type="AlphaFoldDB" id="A0A811VGR5"/>
<comment type="cofactor">
    <cofactor evidence="2">
        <name>Mn(2+)</name>
        <dbReference type="ChEBI" id="CHEBI:29035"/>
    </cofactor>
</comment>
<dbReference type="InterPro" id="IPR033248">
    <property type="entry name" value="Transketolase_C"/>
</dbReference>
<evidence type="ECO:0000259" key="14">
    <source>
        <dbReference type="SMART" id="SM00861"/>
    </source>
</evidence>
<comment type="similarity">
    <text evidence="6">Belongs to the transketolase family.</text>
</comment>
<keyword evidence="9" id="KW-0808">Transferase</keyword>
<dbReference type="Proteomes" id="UP000606786">
    <property type="component" value="Unassembled WGS sequence"/>
</dbReference>
<proteinExistence type="inferred from homology"/>
<dbReference type="EMBL" id="CAJHJT010000056">
    <property type="protein sequence ID" value="CAD7014261.1"/>
    <property type="molecule type" value="Genomic_DNA"/>
</dbReference>
<feature type="domain" description="Transketolase-like pyrimidine-binding" evidence="14">
    <location>
        <begin position="334"/>
        <end position="498"/>
    </location>
</feature>
<dbReference type="PROSITE" id="PS00802">
    <property type="entry name" value="TRANSKETOLASE_2"/>
    <property type="match status" value="1"/>
</dbReference>
<comment type="subunit">
    <text evidence="7">Homodimer.</text>
</comment>
<dbReference type="InterPro" id="IPR029061">
    <property type="entry name" value="THDP-binding"/>
</dbReference>
<dbReference type="GO" id="GO:0046872">
    <property type="term" value="F:metal ion binding"/>
    <property type="evidence" value="ECO:0007669"/>
    <property type="project" value="UniProtKB-KW"/>
</dbReference>
<dbReference type="PANTHER" id="PTHR43195:SF1">
    <property type="entry name" value="FI06132P-RELATED"/>
    <property type="match status" value="1"/>
</dbReference>
<dbReference type="CDD" id="cd02012">
    <property type="entry name" value="TPP_TK"/>
    <property type="match status" value="1"/>
</dbReference>
<sequence>MSEHAQETKTTIAPEEEPIHLERIQELQDIANRLRIHAIRATQASKSGHPTSCSSIADILAVLFFNVMRLDMKEPRNPASDRLVLSKGHAAPILYAAWAEAGLFPVDNLQNLRKFDSDLEGHPTPRLNFIDIGTGSMGQGVAVSAGMAYIGKNIDKADYRTYCIVGDGESAEGSIWESINFASFYKLDNLCVIFDINRLGQSDPTQLQHGMDIYEKRLDAFGFHTLVVDGHNTVELINAFEAAASTKGKPTAILARTLKGKGFPGIEDQENWHGKPLGDKACDCIRKLEYSIINRSPCPVALKPRTNAGMTVPEVNISNVKLDTPPAYKLGEPIATRVAYGTALTKIAAGCDRVIALDGDTKNSTYSEKLKQKFPDRFVECYIAEQNLVGVTIGATCRNRTIAFASTFGAFLTRAFDQIRMGAISQANANFCGSHCGVSIGEDGPSQMALEDIAMFRAIPGSTVFYPSDAVSCERAVELAANTPGICFIRTSRPSTAVIYKNEEVFQVGIGKVIRQSRKDRVLLIGAGVTLYECLSAANDLEKVGIKVRVIDPFTIKPLDAGLIMVNARVCQGRIIVVEDHYQEGGLGEAVLSALAMERDMEVKHLYVPHVPRSGPPAVLLDKFGISSRHIIEAVSNYMECKCASSLED</sequence>
<dbReference type="Pfam" id="PF02779">
    <property type="entry name" value="Transket_pyr"/>
    <property type="match status" value="1"/>
</dbReference>
<dbReference type="Pfam" id="PF02780">
    <property type="entry name" value="Transketolase_C"/>
    <property type="match status" value="1"/>
</dbReference>
<dbReference type="SUPFAM" id="SSF52922">
    <property type="entry name" value="TK C-terminal domain-like"/>
    <property type="match status" value="1"/>
</dbReference>
<dbReference type="FunFam" id="3.40.50.970:FF:000129">
    <property type="entry name" value="Transketolase"/>
    <property type="match status" value="1"/>
</dbReference>
<evidence type="ECO:0000256" key="3">
    <source>
        <dbReference type="ARBA" id="ARBA00001941"/>
    </source>
</evidence>
<evidence type="ECO:0000256" key="8">
    <source>
        <dbReference type="ARBA" id="ARBA00013152"/>
    </source>
</evidence>
<evidence type="ECO:0000256" key="13">
    <source>
        <dbReference type="ARBA" id="ARBA00023052"/>
    </source>
</evidence>
<name>A0A811VGR5_CERCA</name>
<dbReference type="SUPFAM" id="SSF52518">
    <property type="entry name" value="Thiamin diphosphate-binding fold (THDP-binding)"/>
    <property type="match status" value="2"/>
</dbReference>
<dbReference type="EC" id="2.2.1.1" evidence="8"/>
<evidence type="ECO:0000256" key="5">
    <source>
        <dbReference type="ARBA" id="ARBA00001964"/>
    </source>
</evidence>
<keyword evidence="11" id="KW-0106">Calcium</keyword>
<comment type="cofactor">
    <cofactor evidence="1">
        <name>Ca(2+)</name>
        <dbReference type="ChEBI" id="CHEBI:29108"/>
    </cofactor>
</comment>
<dbReference type="Gene3D" id="3.40.50.970">
    <property type="match status" value="2"/>
</dbReference>
<evidence type="ECO:0000256" key="1">
    <source>
        <dbReference type="ARBA" id="ARBA00001913"/>
    </source>
</evidence>
<evidence type="ECO:0000256" key="12">
    <source>
        <dbReference type="ARBA" id="ARBA00022842"/>
    </source>
</evidence>
<evidence type="ECO:0000256" key="2">
    <source>
        <dbReference type="ARBA" id="ARBA00001936"/>
    </source>
</evidence>
<keyword evidence="13" id="KW-0786">Thiamine pyrophosphate</keyword>
<dbReference type="GO" id="GO:0004802">
    <property type="term" value="F:transketolase activity"/>
    <property type="evidence" value="ECO:0007669"/>
    <property type="project" value="UniProtKB-EC"/>
</dbReference>
<dbReference type="PANTHER" id="PTHR43195">
    <property type="entry name" value="TRANSKETOLASE"/>
    <property type="match status" value="1"/>
</dbReference>
<comment type="caution">
    <text evidence="15">The sequence shown here is derived from an EMBL/GenBank/DDBJ whole genome shotgun (WGS) entry which is preliminary data.</text>
</comment>
<evidence type="ECO:0000256" key="7">
    <source>
        <dbReference type="ARBA" id="ARBA00011738"/>
    </source>
</evidence>
<dbReference type="OrthoDB" id="10267175at2759"/>
<dbReference type="NCBIfam" id="NF004559">
    <property type="entry name" value="PRK05899.2-5"/>
    <property type="match status" value="1"/>
</dbReference>
<evidence type="ECO:0000256" key="11">
    <source>
        <dbReference type="ARBA" id="ARBA00022837"/>
    </source>
</evidence>
<dbReference type="SMART" id="SM00861">
    <property type="entry name" value="Transket_pyr"/>
    <property type="match status" value="1"/>
</dbReference>
<evidence type="ECO:0000313" key="16">
    <source>
        <dbReference type="Proteomes" id="UP000606786"/>
    </source>
</evidence>
<evidence type="ECO:0000256" key="4">
    <source>
        <dbReference type="ARBA" id="ARBA00001946"/>
    </source>
</evidence>
<evidence type="ECO:0000256" key="10">
    <source>
        <dbReference type="ARBA" id="ARBA00022723"/>
    </source>
</evidence>
<gene>
    <name evidence="15" type="ORF">CCAP1982_LOCUS22264</name>
</gene>
<dbReference type="Gene3D" id="3.40.50.920">
    <property type="match status" value="1"/>
</dbReference>
<comment type="cofactor">
    <cofactor evidence="5">
        <name>thiamine diphosphate</name>
        <dbReference type="ChEBI" id="CHEBI:58937"/>
    </cofactor>
</comment>
<reference evidence="15" key="1">
    <citation type="submission" date="2020-11" db="EMBL/GenBank/DDBJ databases">
        <authorList>
            <person name="Whitehead M."/>
        </authorList>
    </citation>
    <scope>NUCLEOTIDE SEQUENCE</scope>
    <source>
        <strain evidence="15">EGII</strain>
    </source>
</reference>
<keyword evidence="12" id="KW-0460">Magnesium</keyword>
<comment type="cofactor">
    <cofactor evidence="4">
        <name>Mg(2+)</name>
        <dbReference type="ChEBI" id="CHEBI:18420"/>
    </cofactor>
</comment>
<dbReference type="FunFam" id="3.40.50.970:FF:000033">
    <property type="entry name" value="Transketolase isoform 1"/>
    <property type="match status" value="1"/>
</dbReference>
<keyword evidence="16" id="KW-1185">Reference proteome</keyword>
<evidence type="ECO:0000313" key="15">
    <source>
        <dbReference type="EMBL" id="CAD7014261.1"/>
    </source>
</evidence>
<organism evidence="15 16">
    <name type="scientific">Ceratitis capitata</name>
    <name type="common">Mediterranean fruit fly</name>
    <name type="synonym">Tephritis capitata</name>
    <dbReference type="NCBI Taxonomy" id="7213"/>
    <lineage>
        <taxon>Eukaryota</taxon>
        <taxon>Metazoa</taxon>
        <taxon>Ecdysozoa</taxon>
        <taxon>Arthropoda</taxon>
        <taxon>Hexapoda</taxon>
        <taxon>Insecta</taxon>
        <taxon>Pterygota</taxon>
        <taxon>Neoptera</taxon>
        <taxon>Endopterygota</taxon>
        <taxon>Diptera</taxon>
        <taxon>Brachycera</taxon>
        <taxon>Muscomorpha</taxon>
        <taxon>Tephritoidea</taxon>
        <taxon>Tephritidae</taxon>
        <taxon>Ceratitis</taxon>
        <taxon>Ceratitis</taxon>
    </lineage>
</organism>
<protein>
    <recommendedName>
        <fullName evidence="8">transketolase</fullName>
        <ecNumber evidence="8">2.2.1.1</ecNumber>
    </recommendedName>
</protein>
<dbReference type="CDD" id="cd07033">
    <property type="entry name" value="TPP_PYR_DXS_TK_like"/>
    <property type="match status" value="1"/>
</dbReference>
<keyword evidence="10" id="KW-0479">Metal-binding</keyword>
<dbReference type="Pfam" id="PF00456">
    <property type="entry name" value="Transketolase_N"/>
    <property type="match status" value="1"/>
</dbReference>
<dbReference type="InterPro" id="IPR009014">
    <property type="entry name" value="Transketo_C/PFOR_II"/>
</dbReference>
<dbReference type="InterPro" id="IPR020826">
    <property type="entry name" value="Transketolase_BS"/>
</dbReference>
<comment type="cofactor">
    <cofactor evidence="3">
        <name>Co(2+)</name>
        <dbReference type="ChEBI" id="CHEBI:48828"/>
    </cofactor>
</comment>
<dbReference type="InterPro" id="IPR005475">
    <property type="entry name" value="Transketolase-like_Pyr-bd"/>
</dbReference>
<dbReference type="GO" id="GO:0005737">
    <property type="term" value="C:cytoplasm"/>
    <property type="evidence" value="ECO:0007669"/>
    <property type="project" value="UniProtKB-ARBA"/>
</dbReference>
<accession>A0A811VGR5</accession>
<dbReference type="GO" id="GO:0030976">
    <property type="term" value="F:thiamine pyrophosphate binding"/>
    <property type="evidence" value="ECO:0007669"/>
    <property type="project" value="TreeGrafter"/>
</dbReference>
<evidence type="ECO:0000256" key="9">
    <source>
        <dbReference type="ARBA" id="ARBA00022679"/>
    </source>
</evidence>
<dbReference type="InterPro" id="IPR005474">
    <property type="entry name" value="Transketolase_N"/>
</dbReference>